<dbReference type="Pfam" id="PF00929">
    <property type="entry name" value="RNase_T"/>
    <property type="match status" value="1"/>
</dbReference>
<dbReference type="SMART" id="SM00491">
    <property type="entry name" value="HELICc2"/>
    <property type="match status" value="1"/>
</dbReference>
<keyword evidence="3" id="KW-0235">DNA replication</keyword>
<evidence type="ECO:0000313" key="13">
    <source>
        <dbReference type="EMBL" id="EFU74086.1"/>
    </source>
</evidence>
<dbReference type="GO" id="GO:0008408">
    <property type="term" value="F:3'-5' exonuclease activity"/>
    <property type="evidence" value="ECO:0007669"/>
    <property type="project" value="UniProtKB-UniRule"/>
</dbReference>
<name>E6LFE6_ENTI1</name>
<dbReference type="HAMAP" id="MF_02206">
    <property type="entry name" value="DinG_exonucl"/>
    <property type="match status" value="1"/>
</dbReference>
<dbReference type="Pfam" id="PF13307">
    <property type="entry name" value="Helicase_C_2"/>
    <property type="match status" value="1"/>
</dbReference>
<evidence type="ECO:0000313" key="14">
    <source>
        <dbReference type="Proteomes" id="UP000010296"/>
    </source>
</evidence>
<feature type="domain" description="Helicase ATP-binding" evidence="12">
    <location>
        <begin position="241"/>
        <end position="503"/>
    </location>
</feature>
<dbReference type="InterPro" id="IPR027417">
    <property type="entry name" value="P-loop_NTPase"/>
</dbReference>
<dbReference type="GO" id="GO:0005829">
    <property type="term" value="C:cytosol"/>
    <property type="evidence" value="ECO:0007669"/>
    <property type="project" value="TreeGrafter"/>
</dbReference>
<dbReference type="eggNOG" id="COG1199">
    <property type="taxonomic scope" value="Bacteria"/>
</dbReference>
<keyword evidence="6 10" id="KW-0378">Hydrolase</keyword>
<comment type="caution">
    <text evidence="10">Lacks conserved residue(s) required for the propagation of feature annotation.</text>
</comment>
<proteinExistence type="inferred from homology"/>
<keyword evidence="8 10" id="KW-0067">ATP-binding</keyword>
<comment type="caution">
    <text evidence="13">The sequence shown here is derived from an EMBL/GenBank/DDBJ whole genome shotgun (WGS) entry which is preliminary data.</text>
</comment>
<keyword evidence="9" id="KW-0239">DNA-directed DNA polymerase</keyword>
<dbReference type="InterPro" id="IPR013520">
    <property type="entry name" value="Ribonucl_H"/>
</dbReference>
<evidence type="ECO:0000256" key="9">
    <source>
        <dbReference type="ARBA" id="ARBA00022932"/>
    </source>
</evidence>
<dbReference type="SUPFAM" id="SSF52540">
    <property type="entry name" value="P-loop containing nucleoside triphosphate hydrolases"/>
    <property type="match status" value="1"/>
</dbReference>
<dbReference type="GO" id="GO:0004386">
    <property type="term" value="F:helicase activity"/>
    <property type="evidence" value="ECO:0007669"/>
    <property type="project" value="UniProtKB-KW"/>
</dbReference>
<evidence type="ECO:0000256" key="11">
    <source>
        <dbReference type="RuleBase" id="RU364106"/>
    </source>
</evidence>
<dbReference type="GO" id="GO:0016818">
    <property type="term" value="F:hydrolase activity, acting on acid anhydrides, in phosphorus-containing anhydrides"/>
    <property type="evidence" value="ECO:0007669"/>
    <property type="project" value="InterPro"/>
</dbReference>
<dbReference type="EC" id="3.1.-.-" evidence="10 11"/>
<keyword evidence="14" id="KW-1185">Reference proteome</keyword>
<dbReference type="InterPro" id="IPR014013">
    <property type="entry name" value="Helic_SF1/SF2_ATP-bd_DinG/Rad3"/>
</dbReference>
<dbReference type="eggNOG" id="COG2176">
    <property type="taxonomic scope" value="Bacteria"/>
</dbReference>
<evidence type="ECO:0000256" key="4">
    <source>
        <dbReference type="ARBA" id="ARBA00022722"/>
    </source>
</evidence>
<dbReference type="GO" id="GO:0003887">
    <property type="term" value="F:DNA-directed DNA polymerase activity"/>
    <property type="evidence" value="ECO:0007669"/>
    <property type="project" value="UniProtKB-KW"/>
</dbReference>
<dbReference type="STRING" id="888064.HMPREF9088_1086"/>
<dbReference type="GO" id="GO:0003677">
    <property type="term" value="F:DNA binding"/>
    <property type="evidence" value="ECO:0007669"/>
    <property type="project" value="InterPro"/>
</dbReference>
<dbReference type="InterPro" id="IPR006310">
    <property type="entry name" value="DinG"/>
</dbReference>
<dbReference type="NCBIfam" id="TIGR00573">
    <property type="entry name" value="dnaq"/>
    <property type="match status" value="1"/>
</dbReference>
<dbReference type="AlphaFoldDB" id="E6LFE6"/>
<accession>E6LFE6</accession>
<evidence type="ECO:0000256" key="10">
    <source>
        <dbReference type="HAMAP-Rule" id="MF_02206"/>
    </source>
</evidence>
<dbReference type="InterPro" id="IPR006555">
    <property type="entry name" value="ATP-dep_Helicase_C"/>
</dbReference>
<gene>
    <name evidence="10 11" type="primary">dinG</name>
    <name evidence="13" type="ORF">HMPREF9088_1086</name>
</gene>
<dbReference type="RefSeq" id="WP_007208104.1">
    <property type="nucleotide sequence ID" value="NZ_GL622241.1"/>
</dbReference>
<dbReference type="EMBL" id="AEPV01000038">
    <property type="protein sequence ID" value="EFU74086.1"/>
    <property type="molecule type" value="Genomic_DNA"/>
</dbReference>
<evidence type="ECO:0000256" key="1">
    <source>
        <dbReference type="ARBA" id="ARBA00022679"/>
    </source>
</evidence>
<evidence type="ECO:0000256" key="2">
    <source>
        <dbReference type="ARBA" id="ARBA00022695"/>
    </source>
</evidence>
<dbReference type="SUPFAM" id="SSF53098">
    <property type="entry name" value="Ribonuclease H-like"/>
    <property type="match status" value="1"/>
</dbReference>
<dbReference type="PATRIC" id="fig|888064.11.peg.1450"/>
<dbReference type="InterPro" id="IPR006054">
    <property type="entry name" value="DnaQ"/>
</dbReference>
<feature type="short sequence motif" description="DEAH box" evidence="10">
    <location>
        <begin position="457"/>
        <end position="460"/>
    </location>
</feature>
<dbReference type="InterPro" id="IPR036397">
    <property type="entry name" value="RNaseH_sf"/>
</dbReference>
<dbReference type="CDD" id="cd06127">
    <property type="entry name" value="DEDDh"/>
    <property type="match status" value="1"/>
</dbReference>
<sequence length="911" mass="104824">MTTYAIVDIETTGTNPKEDRIFQFGCVFVENGEIVGRFATMIHPGRSISPQIQHLTHTTNKDVRHSPYFEDVAPTIYELLSGTVFVAHNIHFDYRFLNAELERCGCERLQLKGIDTVELAQILFPTEISFRLSDLSESLGLAHERPHQADSDAEVTAQLFIALEQRLASLPLCTIKELSRLSKTLTMQTGEFIAKYVQYSKLPNQFPELIEIEKIALQKQHLALFDYTLQESNYPKSKQAKQKWVKGKLEYRASQQSLMNAIYKHYTEETPPKDLIIESETGSGKTIGYLFPASFVATPEQPLIISTASILLQHQLLQQDIPKVNDVVPQHLRAIIMKGKSHYLDLERFAQSLKEPTPVKQVQLFQMMLLVWLTETKTGDLDELNLLSINHPYFESISHRGVEHLQPENPFYEVDFLRFLYAQAKQSNVWITNHSFLAYESQREVPLLPETPYLLIDEAHHLPDALEKTATKQVNTAQLLHTIQAIDQNNWLKKWAETDVLDTEVVYAVDLYEQLLAQLSESIEDLNTSFYADNRFIVDEFILTKEFRDTLSATKERMIQKLMQTLEDCLVIQQRIMQSTANNKSLYLAHELEEIERIRALFQLISQAADVFQQWFYQWQPTVVHRLSVRSRSKTLSYELIDFEASKVRQTVWYKRVKRIVYLGATMTVPGDKKYLARKLGILDAQIKVMPVAFDYQTQGALFVLSSPEEETGKVVSITEAIRSILMNYKESVLVLFTSHQQLQEVYQALHFELLQNGREIFAQGIGGSRQKLLKKFTQSKSAVLFGADSFWEGLDLPADQLKLLVVTKLPFENPKRPLVSARYHYLTKVGQNPFKQESLPKAMIKLRQGFGRLIRSSTDRGMMIVLDERMDQAKYASKIKRAFPPELVIKSGNLRELKQALADFFNHEKK</sequence>
<evidence type="ECO:0000256" key="6">
    <source>
        <dbReference type="ARBA" id="ARBA00022801"/>
    </source>
</evidence>
<evidence type="ECO:0000256" key="8">
    <source>
        <dbReference type="ARBA" id="ARBA00022840"/>
    </source>
</evidence>
<dbReference type="PANTHER" id="PTHR30231:SF41">
    <property type="entry name" value="DNA POLYMERASE III SUBUNIT EPSILON"/>
    <property type="match status" value="1"/>
</dbReference>
<dbReference type="Proteomes" id="UP000010296">
    <property type="component" value="Unassembled WGS sequence"/>
</dbReference>
<dbReference type="Gene3D" id="3.30.420.10">
    <property type="entry name" value="Ribonuclease H-like superfamily/Ribonuclease H"/>
    <property type="match status" value="1"/>
</dbReference>
<dbReference type="PROSITE" id="PS51193">
    <property type="entry name" value="HELICASE_ATP_BIND_2"/>
    <property type="match status" value="1"/>
</dbReference>
<evidence type="ECO:0000256" key="7">
    <source>
        <dbReference type="ARBA" id="ARBA00022839"/>
    </source>
</evidence>
<dbReference type="GO" id="GO:0045004">
    <property type="term" value="P:DNA replication proofreading"/>
    <property type="evidence" value="ECO:0007669"/>
    <property type="project" value="TreeGrafter"/>
</dbReference>
<keyword evidence="5 10" id="KW-0547">Nucleotide-binding</keyword>
<dbReference type="HOGENOM" id="CLU_012117_1_0_9"/>
<keyword evidence="1 13" id="KW-0808">Transferase</keyword>
<dbReference type="FunFam" id="3.30.420.10:FF:000045">
    <property type="entry name" value="3'-5' exonuclease DinG"/>
    <property type="match status" value="1"/>
</dbReference>
<keyword evidence="13" id="KW-0347">Helicase</keyword>
<dbReference type="SMART" id="SM00479">
    <property type="entry name" value="EXOIII"/>
    <property type="match status" value="1"/>
</dbReference>
<comment type="function">
    <text evidence="10 11">3'-5' exonuclease.</text>
</comment>
<comment type="similarity">
    <text evidence="10 11">Belongs to the helicase family. DinG subfamily. Type 2 sub-subfamily.</text>
</comment>
<evidence type="ECO:0000256" key="3">
    <source>
        <dbReference type="ARBA" id="ARBA00022705"/>
    </source>
</evidence>
<organism evidence="13 14">
    <name type="scientific">Enterococcus italicus (strain DSM 15952 / CCUG 50447 / LMG 22039 / TP 1.5)</name>
    <dbReference type="NCBI Taxonomy" id="888064"/>
    <lineage>
        <taxon>Bacteria</taxon>
        <taxon>Bacillati</taxon>
        <taxon>Bacillota</taxon>
        <taxon>Bacilli</taxon>
        <taxon>Lactobacillales</taxon>
        <taxon>Enterococcaceae</taxon>
        <taxon>Enterococcus</taxon>
    </lineage>
</organism>
<keyword evidence="2 13" id="KW-0548">Nucleotidyltransferase</keyword>
<dbReference type="PANTHER" id="PTHR30231">
    <property type="entry name" value="DNA POLYMERASE III SUBUNIT EPSILON"/>
    <property type="match status" value="1"/>
</dbReference>
<dbReference type="InterPro" id="IPR012337">
    <property type="entry name" value="RNaseH-like_sf"/>
</dbReference>
<evidence type="ECO:0000256" key="5">
    <source>
        <dbReference type="ARBA" id="ARBA00022741"/>
    </source>
</evidence>
<dbReference type="GO" id="GO:0005524">
    <property type="term" value="F:ATP binding"/>
    <property type="evidence" value="ECO:0007669"/>
    <property type="project" value="UniProtKB-UniRule"/>
</dbReference>
<dbReference type="NCBIfam" id="TIGR01407">
    <property type="entry name" value="dinG_rel"/>
    <property type="match status" value="1"/>
</dbReference>
<dbReference type="Gene3D" id="3.40.50.300">
    <property type="entry name" value="P-loop containing nucleotide triphosphate hydrolases"/>
    <property type="match status" value="2"/>
</dbReference>
<keyword evidence="7 10" id="KW-0269">Exonuclease</keyword>
<keyword evidence="4 10" id="KW-0540">Nuclease</keyword>
<evidence type="ECO:0000259" key="12">
    <source>
        <dbReference type="PROSITE" id="PS51193"/>
    </source>
</evidence>
<protein>
    <recommendedName>
        <fullName evidence="10 11">3'-5' exonuclease DinG</fullName>
        <ecNumber evidence="10 11">3.1.-.-</ecNumber>
    </recommendedName>
</protein>
<reference evidence="13 14" key="1">
    <citation type="submission" date="2010-12" db="EMBL/GenBank/DDBJ databases">
        <authorList>
            <person name="Muzny D."/>
            <person name="Qin X."/>
            <person name="Deng J."/>
            <person name="Jiang H."/>
            <person name="Liu Y."/>
            <person name="Qu J."/>
            <person name="Song X.-Z."/>
            <person name="Zhang L."/>
            <person name="Thornton R."/>
            <person name="Coyle M."/>
            <person name="Francisco L."/>
            <person name="Jackson L."/>
            <person name="Javaid M."/>
            <person name="Korchina V."/>
            <person name="Kovar C."/>
            <person name="Mata R."/>
            <person name="Mathew T."/>
            <person name="Ngo R."/>
            <person name="Nguyen L."/>
            <person name="Nguyen N."/>
            <person name="Okwuonu G."/>
            <person name="Ongeri F."/>
            <person name="Pham C."/>
            <person name="Simmons D."/>
            <person name="Wilczek-Boney K."/>
            <person name="Hale W."/>
            <person name="Jakkamsetti A."/>
            <person name="Pham P."/>
            <person name="Ruth R."/>
            <person name="San Lucas F."/>
            <person name="Warren J."/>
            <person name="Zhang J."/>
            <person name="Zhao Z."/>
            <person name="Zhou C."/>
            <person name="Zhu D."/>
            <person name="Lee S."/>
            <person name="Bess C."/>
            <person name="Blankenburg K."/>
            <person name="Forbes L."/>
            <person name="Fu Q."/>
            <person name="Gubbala S."/>
            <person name="Hirani K."/>
            <person name="Jayaseelan J.C."/>
            <person name="Lara F."/>
            <person name="Munidasa M."/>
            <person name="Palculict T."/>
            <person name="Patil S."/>
            <person name="Pu L.-L."/>
            <person name="Saada N."/>
            <person name="Tang L."/>
            <person name="Weissenberger G."/>
            <person name="Zhu Y."/>
            <person name="Hemphill L."/>
            <person name="Shang Y."/>
            <person name="Youmans B."/>
            <person name="Ayvaz T."/>
            <person name="Ross M."/>
            <person name="Santibanez J."/>
            <person name="Aqrawi P."/>
            <person name="Gross S."/>
            <person name="Joshi V."/>
            <person name="Fowler G."/>
            <person name="Nazareth L."/>
            <person name="Reid J."/>
            <person name="Worley K."/>
            <person name="Petrosino J."/>
            <person name="Highlander S."/>
            <person name="Gibbs R."/>
        </authorList>
    </citation>
    <scope>NUCLEOTIDE SEQUENCE [LARGE SCALE GENOMIC DNA]</scope>
    <source>
        <strain evidence="14">DSM 15952 / CCUG 50447 / LMG 22039 / TP 1.5</strain>
    </source>
</reference>